<dbReference type="InterPro" id="IPR050222">
    <property type="entry name" value="MATE_MdtK"/>
</dbReference>
<feature type="transmembrane region" description="Helical" evidence="12">
    <location>
        <begin position="138"/>
        <end position="160"/>
    </location>
</feature>
<keyword evidence="4" id="KW-0050">Antiport</keyword>
<dbReference type="eggNOG" id="COG0534">
    <property type="taxonomic scope" value="Bacteria"/>
</dbReference>
<evidence type="ECO:0000256" key="2">
    <source>
        <dbReference type="ARBA" id="ARBA00013489"/>
    </source>
</evidence>
<dbReference type="Pfam" id="PF01554">
    <property type="entry name" value="MatE"/>
    <property type="match status" value="2"/>
</dbReference>
<evidence type="ECO:0000256" key="7">
    <source>
        <dbReference type="ARBA" id="ARBA00022989"/>
    </source>
</evidence>
<dbReference type="GO" id="GO:0005886">
    <property type="term" value="C:plasma membrane"/>
    <property type="evidence" value="ECO:0007669"/>
    <property type="project" value="UniProtKB-SubCell"/>
</dbReference>
<feature type="transmembrane region" description="Helical" evidence="12">
    <location>
        <begin position="265"/>
        <end position="285"/>
    </location>
</feature>
<dbReference type="PANTHER" id="PTHR43298:SF2">
    <property type="entry name" value="FMN_FAD EXPORTER YEEO-RELATED"/>
    <property type="match status" value="1"/>
</dbReference>
<proteinExistence type="predicted"/>
<dbReference type="GO" id="GO:0042910">
    <property type="term" value="F:xenobiotic transmembrane transporter activity"/>
    <property type="evidence" value="ECO:0007669"/>
    <property type="project" value="InterPro"/>
</dbReference>
<dbReference type="InterPro" id="IPR048279">
    <property type="entry name" value="MdtK-like"/>
</dbReference>
<keyword evidence="9 12" id="KW-0472">Membrane</keyword>
<dbReference type="AlphaFoldDB" id="E8M2R8"/>
<feature type="transmembrane region" description="Helical" evidence="12">
    <location>
        <begin position="325"/>
        <end position="349"/>
    </location>
</feature>
<evidence type="ECO:0000313" key="13">
    <source>
        <dbReference type="EMBL" id="EGA71576.1"/>
    </source>
</evidence>
<dbReference type="PIRSF" id="PIRSF006603">
    <property type="entry name" value="DinF"/>
    <property type="match status" value="1"/>
</dbReference>
<feature type="transmembrane region" description="Helical" evidence="12">
    <location>
        <begin position="361"/>
        <end position="382"/>
    </location>
</feature>
<evidence type="ECO:0000313" key="14">
    <source>
        <dbReference type="Proteomes" id="UP000006228"/>
    </source>
</evidence>
<feature type="transmembrane region" description="Helical" evidence="12">
    <location>
        <begin position="172"/>
        <end position="193"/>
    </location>
</feature>
<name>E8M2R8_PHOS4</name>
<dbReference type="EMBL" id="AEVT01000018">
    <property type="protein sequence ID" value="EGA71576.1"/>
    <property type="molecule type" value="Genomic_DNA"/>
</dbReference>
<evidence type="ECO:0000256" key="3">
    <source>
        <dbReference type="ARBA" id="ARBA00022448"/>
    </source>
</evidence>
<evidence type="ECO:0000256" key="4">
    <source>
        <dbReference type="ARBA" id="ARBA00022449"/>
    </source>
</evidence>
<evidence type="ECO:0000256" key="5">
    <source>
        <dbReference type="ARBA" id="ARBA00022475"/>
    </source>
</evidence>
<dbReference type="NCBIfam" id="TIGR00797">
    <property type="entry name" value="matE"/>
    <property type="match status" value="1"/>
</dbReference>
<dbReference type="GO" id="GO:0015297">
    <property type="term" value="F:antiporter activity"/>
    <property type="evidence" value="ECO:0007669"/>
    <property type="project" value="UniProtKB-KW"/>
</dbReference>
<dbReference type="GeneID" id="95568093"/>
<dbReference type="PANTHER" id="PTHR43298">
    <property type="entry name" value="MULTIDRUG RESISTANCE PROTEIN NORM-RELATED"/>
    <property type="match status" value="1"/>
</dbReference>
<evidence type="ECO:0000256" key="12">
    <source>
        <dbReference type="SAM" id="Phobius"/>
    </source>
</evidence>
<keyword evidence="8" id="KW-0406">Ion transport</keyword>
<sequence>MWRNRYALVAPIVSLALPIMLQGILFSLMGFVDSLMIGQLGELAISAQGNVTQLVSFSFLLFAALTTGGSILISQFSGAKQQQNVEKIAHTMIVAGGVSGLVLGAVFYVLAKPLIALLTTDLFLPEAQWSEVPFVAASYLHIIAFAVPAMLLSQMIAAVFNATGDTKSPVKVSVTFNIVNFIGNYVLIFGLYLPGSQGPMFTPLGLRGAAIATLIASLGQATVLLVIIRRRLSGLNWGSLPQLKQIILLGYPNSIDGFYWQGARVFYTVLMNSIGAIAYAGYAIVRTFKGLFMLPVGGLQQATGIHIGQLLGAGELEQAKTTAGAAIWVGVALMSVPVCLLILLAHPLLSLYHIQPETYHQAYWCLWILAGSLFFTAVNSVIPGILRAGGDTKSVMNITLKSFVLMGAPASLLFGLGLDLGLIGAFIGISLEEVFKSYLFVRQLRKGHWLNNLVAKSTPQMAKS</sequence>
<dbReference type="Proteomes" id="UP000006228">
    <property type="component" value="Unassembled WGS sequence"/>
</dbReference>
<dbReference type="RefSeq" id="WP_008074235.1">
    <property type="nucleotide sequence ID" value="NZ_AEVT01000018.1"/>
</dbReference>
<evidence type="ECO:0000256" key="10">
    <source>
        <dbReference type="ARBA" id="ARBA00030855"/>
    </source>
</evidence>
<feature type="transmembrane region" description="Helical" evidence="12">
    <location>
        <begin position="7"/>
        <end position="31"/>
    </location>
</feature>
<keyword evidence="6 12" id="KW-0812">Transmembrane</keyword>
<gene>
    <name evidence="13" type="ORF">VISI1226_12356</name>
</gene>
<organism evidence="13 14">
    <name type="scientific">Vibrio sinaloensis DSM 21326</name>
    <dbReference type="NCBI Taxonomy" id="945550"/>
    <lineage>
        <taxon>Bacteria</taxon>
        <taxon>Pseudomonadati</taxon>
        <taxon>Pseudomonadota</taxon>
        <taxon>Gammaproteobacteria</taxon>
        <taxon>Vibrionales</taxon>
        <taxon>Vibrionaceae</taxon>
        <taxon>Vibrio</taxon>
        <taxon>Vibrio oreintalis group</taxon>
    </lineage>
</organism>
<evidence type="ECO:0000256" key="9">
    <source>
        <dbReference type="ARBA" id="ARBA00023136"/>
    </source>
</evidence>
<comment type="subcellular location">
    <subcellularLocation>
        <location evidence="1">Cell inner membrane</location>
        <topology evidence="1">Multi-pass membrane protein</topology>
    </subcellularLocation>
</comment>
<keyword evidence="7 12" id="KW-1133">Transmembrane helix</keyword>
<feature type="transmembrane region" description="Helical" evidence="12">
    <location>
        <begin position="403"/>
        <end position="429"/>
    </location>
</feature>
<reference evidence="13 14" key="1">
    <citation type="journal article" date="2012" name="Int. J. Syst. Evol. Microbiol.">
        <title>Vibrio caribbeanicus sp. nov., isolated from the marine sponge Scleritoderma cyanea.</title>
        <authorList>
            <person name="Hoffmann M."/>
            <person name="Monday S.R."/>
            <person name="Allard M.W."/>
            <person name="Strain E.A."/>
            <person name="Whittaker P."/>
            <person name="Naum M."/>
            <person name="McCarthy P.J."/>
            <person name="Lopez J.V."/>
            <person name="Fischer M."/>
            <person name="Brown E.W."/>
        </authorList>
    </citation>
    <scope>NUCLEOTIDE SEQUENCE [LARGE SCALE GENOMIC DNA]</scope>
    <source>
        <strain evidence="14">DSMZ 21326</strain>
    </source>
</reference>
<dbReference type="InterPro" id="IPR002528">
    <property type="entry name" value="MATE_fam"/>
</dbReference>
<evidence type="ECO:0000256" key="6">
    <source>
        <dbReference type="ARBA" id="ARBA00022692"/>
    </source>
</evidence>
<accession>E8M2R8</accession>
<evidence type="ECO:0000256" key="1">
    <source>
        <dbReference type="ARBA" id="ARBA00004429"/>
    </source>
</evidence>
<feature type="transmembrane region" description="Helical" evidence="12">
    <location>
        <begin position="51"/>
        <end position="73"/>
    </location>
</feature>
<feature type="transmembrane region" description="Helical" evidence="12">
    <location>
        <begin position="205"/>
        <end position="228"/>
    </location>
</feature>
<feature type="transmembrane region" description="Helical" evidence="12">
    <location>
        <begin position="93"/>
        <end position="118"/>
    </location>
</feature>
<comment type="caution">
    <text evidence="13">The sequence shown here is derived from an EMBL/GenBank/DDBJ whole genome shotgun (WGS) entry which is preliminary data.</text>
</comment>
<evidence type="ECO:0000256" key="11">
    <source>
        <dbReference type="ARBA" id="ARBA00031636"/>
    </source>
</evidence>
<evidence type="ECO:0000256" key="8">
    <source>
        <dbReference type="ARBA" id="ARBA00023065"/>
    </source>
</evidence>
<dbReference type="GO" id="GO:0006811">
    <property type="term" value="P:monoatomic ion transport"/>
    <property type="evidence" value="ECO:0007669"/>
    <property type="project" value="UniProtKB-KW"/>
</dbReference>
<protein>
    <recommendedName>
        <fullName evidence="2">Multidrug resistance protein NorM</fullName>
    </recommendedName>
    <alternativeName>
        <fullName evidence="11">Multidrug-efflux transporter</fullName>
    </alternativeName>
    <alternativeName>
        <fullName evidence="10">Na(+)/drug antiporter</fullName>
    </alternativeName>
</protein>
<keyword evidence="3" id="KW-0813">Transport</keyword>
<keyword evidence="5" id="KW-1003">Cell membrane</keyword>